<dbReference type="Proteomes" id="UP000886885">
    <property type="component" value="Chromosome 6D"/>
</dbReference>
<comment type="caution">
    <text evidence="6">The sequence shown here is derived from an EMBL/GenBank/DDBJ whole genome shotgun (WGS) entry which is preliminary data.</text>
</comment>
<keyword evidence="4" id="KW-0539">Nucleus</keyword>
<evidence type="ECO:0000256" key="3">
    <source>
        <dbReference type="ARBA" id="ARBA00022448"/>
    </source>
</evidence>
<gene>
    <name evidence="6" type="ORF">POTOM_025399</name>
</gene>
<accession>A0A8X7ZF50</accession>
<dbReference type="EMBL" id="JAAWWB010000012">
    <property type="protein sequence ID" value="KAG6769738.1"/>
    <property type="molecule type" value="Genomic_DNA"/>
</dbReference>
<evidence type="ECO:0008006" key="8">
    <source>
        <dbReference type="Google" id="ProtNLM"/>
    </source>
</evidence>
<evidence type="ECO:0000313" key="7">
    <source>
        <dbReference type="Proteomes" id="UP000886885"/>
    </source>
</evidence>
<feature type="signal peptide" evidence="5">
    <location>
        <begin position="1"/>
        <end position="15"/>
    </location>
</feature>
<dbReference type="InterPro" id="IPR021827">
    <property type="entry name" value="Nup186/Nup192/Nup205"/>
</dbReference>
<dbReference type="OrthoDB" id="2019644at2759"/>
<proteinExistence type="inferred from homology"/>
<keyword evidence="3" id="KW-0813">Transport</keyword>
<evidence type="ECO:0000256" key="2">
    <source>
        <dbReference type="ARBA" id="ARBA00005892"/>
    </source>
</evidence>
<evidence type="ECO:0000256" key="5">
    <source>
        <dbReference type="SAM" id="SignalP"/>
    </source>
</evidence>
<sequence length="1777" mass="200851">MFIITFSLLFSLVIAFISDALSAVPDKGSILSHDASFRKEFHEIVMAAGNNPNVEGFVGVVRLAWCVHLMLINDAVSASSSNNSGYVNSCLEFIFSHNVFQFLLDNILRTAAYQNDDEDMIYMYNAYMHKLTTCLLSNQLVRDKVKESKDKAMSTLNSYRLAVSQDLIHDSNPDSQQATETGPLLFVSLLEFVSEIYKKEPELLSGNDVLWTFVNFAGEDHTNFQTLVAFLKMLSALASSQEGAAKVYELLQGNAFRSVGWSTLFDCLTIYDEKFKQSVQTAGTMLPEFQEGDAKALVAYLDVLQKVIENGNPVDRKNWFPDIEPLFKLLSYENVPPYLKGALRNAIATFVHVSPVLKDAIWSYLEQYDLPVVVGAQVGNIAQPTGTQVYDMQYELNEIEARRERYPSTISFLNLLNALIGEEKDVSDRGRRFIGIFRFICDHVFGPFPQRAYADPCEKWQLVVSCLQHFHMMLSMYEIEDEDIDSVVDLSQLSTVTQPSSLQMQLPVLELLKVCVSLLVCLTPNVYTSTSNVSLCFGKVDFMSGRIVFRNIMGILLPGVNSIITERTSQIYGQLLEKAVQLSLEIIILVLEKDLLVSDYWRPLYQPLDVILSQDHNLIVALLEYVRYDLLPKIQQCSIKIMSILSSRVVGLVQLLLKSNAANSLVEDYAACLELLIDNISRPAPNVTHLLLKFDIDHAVEQTVLQPKFHYSCLKVILEILDRLLKPEKNAMLHEFGFQLLYELSVDPLTCGPTMDLLSKKKYQFFVKHLDTIGIAPLPKRNSNQPLRISSLHQRAWLLKLLAVELHSGYMGGPSHREACQTILAHLFGRDVIESGSDHVVYDSVILRNGTEHAGTQTISKNKVLELLEVIQFRSPDTTMKLSQIVSNMKYDLMAEDILGDPKTSGRGGIYYYSERTDRLIDLASFRDKLWQKFNSVYPQLSNFGNEAELNDVRETIQQLLRWGWKYNKNLEEQAAQLHMLTGWSHIVEVSASRRIHSLENRSEILYRVLDASLSASASQDCSLRMAFVLSQVALTCMAKLRDERFLCSGGLNSDNMTCLDVITAKKLSNGACHSILFKLIMAILRNESSEALRRRQYALLLGYFQYCQHMLDPNIPTSVMQFLMLEEQDSEDLDFQKIDKDQAELARTNFSIMRKESQAILDLVINDATKGSEPGKTIALYVLVALICIDHERYFLSQLQSRGFLRTCLTSISNFSNQVIFLSLLMFKALWLLVNMNRGRREACAGDDSRGQPFIELVCANPRGQYDYEYSSGEEDRGVQEFLDWLVECDRFYAYMRISDRECFTLMPLKWNSQPKARKAGGKDGGHSLDSLQRASTLEAELALLLRISYKYGKSGAQVLFSMGALEHLASCRAVSLQGCLRRFDRKLRRDVSVDFDKQCMIVTPMLRLLFSLTSLVDTSDIFEVKNKIVREVIDFVKGHQLLFDQILREDISTADELTVEQINLVVGILCKVWPYEESDEFGFVQGLFSMMRALFSCDSGAPTVGKLAQSSENKSKVELNSFRLCFSLGSYLYFLVTKMSLRLQVSDSSIDYHSPAMLQQPTLMLLDSLLRSVATSLEMAADEKSLLLNKIQDINELSRQEVDEIINMCVMQEYVSSSDDIQKRNQVDFQLPRRKTKKETAAVVTPSDSGHGAATLGSVANPDLRYVAMMEMSCVAGERDQLITLLLPLAEHVLDIILVHFREGSMASDNSGVTKAVTFGTHSDPRQDLSWMCGMLVPTLERLELLSEDKVGHNLKVFRRLVTSLKEMAIQNLAL</sequence>
<dbReference type="Pfam" id="PF11894">
    <property type="entry name" value="Nup192"/>
    <property type="match status" value="2"/>
</dbReference>
<evidence type="ECO:0000313" key="6">
    <source>
        <dbReference type="EMBL" id="KAG6769738.1"/>
    </source>
</evidence>
<reference evidence="6" key="1">
    <citation type="journal article" date="2020" name="bioRxiv">
        <title>Hybrid origin of Populus tomentosa Carr. identified through genome sequencing and phylogenomic analysis.</title>
        <authorList>
            <person name="An X."/>
            <person name="Gao K."/>
            <person name="Chen Z."/>
            <person name="Li J."/>
            <person name="Yang X."/>
            <person name="Yang X."/>
            <person name="Zhou J."/>
            <person name="Guo T."/>
            <person name="Zhao T."/>
            <person name="Huang S."/>
            <person name="Miao D."/>
            <person name="Khan W.U."/>
            <person name="Rao P."/>
            <person name="Ye M."/>
            <person name="Lei B."/>
            <person name="Liao W."/>
            <person name="Wang J."/>
            <person name="Ji L."/>
            <person name="Li Y."/>
            <person name="Guo B."/>
            <person name="Mustafa N.S."/>
            <person name="Li S."/>
            <person name="Yun Q."/>
            <person name="Keller S.R."/>
            <person name="Mao J."/>
            <person name="Zhang R."/>
            <person name="Strauss S.H."/>
        </authorList>
    </citation>
    <scope>NUCLEOTIDE SEQUENCE</scope>
    <source>
        <strain evidence="6">GM15</strain>
        <tissue evidence="6">Leaf</tissue>
    </source>
</reference>
<keyword evidence="7" id="KW-1185">Reference proteome</keyword>
<dbReference type="PANTHER" id="PTHR31344">
    <property type="entry name" value="NUCLEAR PORE COMPLEX PROTEIN NUP205"/>
    <property type="match status" value="1"/>
</dbReference>
<keyword evidence="5" id="KW-0732">Signal</keyword>
<evidence type="ECO:0000256" key="1">
    <source>
        <dbReference type="ARBA" id="ARBA00004123"/>
    </source>
</evidence>
<organism evidence="6 7">
    <name type="scientific">Populus tomentosa</name>
    <name type="common">Chinese white poplar</name>
    <dbReference type="NCBI Taxonomy" id="118781"/>
    <lineage>
        <taxon>Eukaryota</taxon>
        <taxon>Viridiplantae</taxon>
        <taxon>Streptophyta</taxon>
        <taxon>Embryophyta</taxon>
        <taxon>Tracheophyta</taxon>
        <taxon>Spermatophyta</taxon>
        <taxon>Magnoliopsida</taxon>
        <taxon>eudicotyledons</taxon>
        <taxon>Gunneridae</taxon>
        <taxon>Pentapetalae</taxon>
        <taxon>rosids</taxon>
        <taxon>fabids</taxon>
        <taxon>Malpighiales</taxon>
        <taxon>Salicaceae</taxon>
        <taxon>Saliceae</taxon>
        <taxon>Populus</taxon>
    </lineage>
</organism>
<dbReference type="GO" id="GO:0005643">
    <property type="term" value="C:nuclear pore"/>
    <property type="evidence" value="ECO:0007669"/>
    <property type="project" value="InterPro"/>
</dbReference>
<comment type="similarity">
    <text evidence="2">Belongs to the NUP186/NUP192/NUP205 family.</text>
</comment>
<feature type="chain" id="PRO_5036492976" description="Nuclear pore complex protein NUP205" evidence="5">
    <location>
        <begin position="16"/>
        <end position="1777"/>
    </location>
</feature>
<evidence type="ECO:0000256" key="4">
    <source>
        <dbReference type="ARBA" id="ARBA00023242"/>
    </source>
</evidence>
<dbReference type="PANTHER" id="PTHR31344:SF0">
    <property type="entry name" value="NUCLEAR PORE COMPLEX PROTEIN NUP205"/>
    <property type="match status" value="1"/>
</dbReference>
<protein>
    <recommendedName>
        <fullName evidence="8">Nuclear pore complex protein NUP205</fullName>
    </recommendedName>
</protein>
<comment type="subcellular location">
    <subcellularLocation>
        <location evidence="1">Nucleus</location>
    </subcellularLocation>
</comment>
<name>A0A8X7ZF50_POPTO</name>